<evidence type="ECO:0000256" key="4">
    <source>
        <dbReference type="ARBA" id="ARBA00022452"/>
    </source>
</evidence>
<dbReference type="PANTHER" id="PTHR33619">
    <property type="entry name" value="POLYSACCHARIDE EXPORT PROTEIN GFCE-RELATED"/>
    <property type="match status" value="1"/>
</dbReference>
<evidence type="ECO:0000256" key="6">
    <source>
        <dbReference type="ARBA" id="ARBA00022692"/>
    </source>
</evidence>
<evidence type="ECO:0000256" key="14">
    <source>
        <dbReference type="ARBA" id="ARBA00023288"/>
    </source>
</evidence>
<comment type="subcellular location">
    <subcellularLocation>
        <location evidence="1">Cell outer membrane</location>
        <topology evidence="1">Multi-pass membrane protein</topology>
    </subcellularLocation>
</comment>
<evidence type="ECO:0000313" key="20">
    <source>
        <dbReference type="Proteomes" id="UP000232638"/>
    </source>
</evidence>
<feature type="compositionally biased region" description="Low complexity" evidence="15">
    <location>
        <begin position="1"/>
        <end position="37"/>
    </location>
</feature>
<feature type="region of interest" description="Disordered" evidence="15">
    <location>
        <begin position="1"/>
        <end position="39"/>
    </location>
</feature>
<dbReference type="GO" id="GO:0009279">
    <property type="term" value="C:cell outer membrane"/>
    <property type="evidence" value="ECO:0007669"/>
    <property type="project" value="UniProtKB-SubCell"/>
</dbReference>
<keyword evidence="13" id="KW-0998">Cell outer membrane</keyword>
<evidence type="ECO:0000256" key="7">
    <source>
        <dbReference type="ARBA" id="ARBA00022729"/>
    </source>
</evidence>
<feature type="domain" description="Soluble ligand binding" evidence="17">
    <location>
        <begin position="611"/>
        <end position="654"/>
    </location>
</feature>
<name>A0A2K8UGV5_9GAMM</name>
<sequence length="725" mass="78573">MGAADPAPPVAVSAAATAAAPGDAAQAPGDGTEAPGDAADDADEVLTVGDVLRIDLPGEDTLNAEFPVDRQGRIRLPEVGYLKVEGYRLEEAQQRIRLALAQVLRDLSRLSVTREEPTVLVKVLGFVTKPGQVTLPADAGVQAALEAAGGLRAGAQLDRMQVRRQGEVITFDYKRYLDTGDPALMPRLKSLDELFVPASPFVGNVQGSFSDTKLEKTGDAADETAGVKVFGEVRSPGMFSFKPAMTIVDALMRAQGVTQFAAVDQIRLISDGAPQKFNLSEYLDRGDKSLLLALQPGATVFVPRQQEEIKVGRNTVYVMGEVSRNGAFENSDKATFMDILANAGGPTRYAETKNITILRADGSVERFDLHAFTEGLSKTRPPKMNSGDAIFVPEKTDQNEKSWLKITPSRAVRIIGEVVRPGRYEWSDEMNLLDLLSHVGGPTMKGDTAHLRVVSTDAAGRSRVLTFDLEGFLLKGGDTKDLPKIVAGSTIVVPALPDDPRDNKAQWLLQPAKDSIYIMGQVNAPGRYAFNDSMGFLDLLGAANGPSASADLYNIRVNHRNGKRVQVTTLNLARYFETGDDSLLPKIRAGDTIFFPDRTPDWRQETKEATVRVLGAVGKPGRYRFDDSLTLLDLLAQAGGPTTNAWTERVTVVNLSCCKDQARVFNLEKFVRKPDFSLLPVVRAGDTVYVPDKTQSTLAEVRQGITDVIRVISLYSLLDALGQGE</sequence>
<dbReference type="AlphaFoldDB" id="A0A2K8UGV5"/>
<dbReference type="GO" id="GO:0015159">
    <property type="term" value="F:polysaccharide transmembrane transporter activity"/>
    <property type="evidence" value="ECO:0007669"/>
    <property type="project" value="InterPro"/>
</dbReference>
<organism evidence="19 20">
    <name type="scientific">Candidatus Thiodictyon syntrophicum</name>
    <dbReference type="NCBI Taxonomy" id="1166950"/>
    <lineage>
        <taxon>Bacteria</taxon>
        <taxon>Pseudomonadati</taxon>
        <taxon>Pseudomonadota</taxon>
        <taxon>Gammaproteobacteria</taxon>
        <taxon>Chromatiales</taxon>
        <taxon>Chromatiaceae</taxon>
        <taxon>Thiodictyon</taxon>
    </lineage>
</organism>
<keyword evidence="20" id="KW-1185">Reference proteome</keyword>
<evidence type="ECO:0000256" key="12">
    <source>
        <dbReference type="ARBA" id="ARBA00023139"/>
    </source>
</evidence>
<protein>
    <submittedName>
        <fullName evidence="19">Sugar ABC transporter substrate-binding protein</fullName>
    </submittedName>
</protein>
<dbReference type="GO" id="GO:0015288">
    <property type="term" value="F:porin activity"/>
    <property type="evidence" value="ECO:0007669"/>
    <property type="project" value="UniProtKB-KW"/>
</dbReference>
<dbReference type="EMBL" id="CP020370">
    <property type="protein sequence ID" value="AUB84816.1"/>
    <property type="molecule type" value="Genomic_DNA"/>
</dbReference>
<feature type="domain" description="Soluble ligand binding" evidence="17">
    <location>
        <begin position="316"/>
        <end position="368"/>
    </location>
</feature>
<keyword evidence="14" id="KW-0449">Lipoprotein</keyword>
<dbReference type="Pfam" id="PF10531">
    <property type="entry name" value="SLBB"/>
    <property type="match status" value="4"/>
</dbReference>
<evidence type="ECO:0000256" key="2">
    <source>
        <dbReference type="ARBA" id="ARBA00009450"/>
    </source>
</evidence>
<evidence type="ECO:0000259" key="18">
    <source>
        <dbReference type="Pfam" id="PF22461"/>
    </source>
</evidence>
<evidence type="ECO:0000256" key="5">
    <source>
        <dbReference type="ARBA" id="ARBA00022597"/>
    </source>
</evidence>
<feature type="domain" description="Soluble ligand binding" evidence="17">
    <location>
        <begin position="121"/>
        <end position="171"/>
    </location>
</feature>
<evidence type="ECO:0000256" key="9">
    <source>
        <dbReference type="ARBA" id="ARBA00023065"/>
    </source>
</evidence>
<keyword evidence="8" id="KW-0625">Polysaccharide transport</keyword>
<evidence type="ECO:0000256" key="1">
    <source>
        <dbReference type="ARBA" id="ARBA00004571"/>
    </source>
</evidence>
<keyword evidence="7" id="KW-0732">Signal</keyword>
<keyword evidence="10" id="KW-0626">Porin</keyword>
<feature type="domain" description="Polysaccharide export protein N-terminal" evidence="16">
    <location>
        <begin position="40"/>
        <end position="107"/>
    </location>
</feature>
<evidence type="ECO:0000256" key="8">
    <source>
        <dbReference type="ARBA" id="ARBA00023047"/>
    </source>
</evidence>
<feature type="domain" description="SLBB" evidence="18">
    <location>
        <begin position="227"/>
        <end position="302"/>
    </location>
</feature>
<evidence type="ECO:0000259" key="17">
    <source>
        <dbReference type="Pfam" id="PF10531"/>
    </source>
</evidence>
<dbReference type="Proteomes" id="UP000232638">
    <property type="component" value="Chromosome"/>
</dbReference>
<dbReference type="InterPro" id="IPR049712">
    <property type="entry name" value="Poly_export"/>
</dbReference>
<dbReference type="GO" id="GO:0006811">
    <property type="term" value="P:monoatomic ion transport"/>
    <property type="evidence" value="ECO:0007669"/>
    <property type="project" value="UniProtKB-KW"/>
</dbReference>
<comment type="similarity">
    <text evidence="2">Belongs to the BexD/CtrA/VexA family.</text>
</comment>
<dbReference type="InterPro" id="IPR054765">
    <property type="entry name" value="SLBB_dom"/>
</dbReference>
<dbReference type="KEGG" id="tsy:THSYN_16885"/>
<gene>
    <name evidence="19" type="ORF">THSYN_16885</name>
</gene>
<evidence type="ECO:0000256" key="11">
    <source>
        <dbReference type="ARBA" id="ARBA00023136"/>
    </source>
</evidence>
<evidence type="ECO:0000256" key="13">
    <source>
        <dbReference type="ARBA" id="ARBA00023237"/>
    </source>
</evidence>
<keyword evidence="11" id="KW-0472">Membrane</keyword>
<dbReference type="InterPro" id="IPR019554">
    <property type="entry name" value="Soluble_ligand-bd"/>
</dbReference>
<keyword evidence="12" id="KW-0564">Palmitate</keyword>
<keyword evidence="9" id="KW-0406">Ion transport</keyword>
<feature type="domain" description="SLBB" evidence="18">
    <location>
        <begin position="516"/>
        <end position="580"/>
    </location>
</feature>
<dbReference type="GO" id="GO:0046930">
    <property type="term" value="C:pore complex"/>
    <property type="evidence" value="ECO:0007669"/>
    <property type="project" value="UniProtKB-KW"/>
</dbReference>
<reference evidence="19 20" key="1">
    <citation type="submission" date="2017-03" db="EMBL/GenBank/DDBJ databases">
        <title>Complete genome sequence of Candidatus 'Thiodictyon syntrophicum' sp. nov. strain Cad16T, a photolithoautotroph purple sulfur bacterium isolated from an alpine meromictic lake.</title>
        <authorList>
            <person name="Luedin S.M."/>
            <person name="Pothier J.F."/>
            <person name="Danza F."/>
            <person name="Storelli N."/>
            <person name="Wittwer M."/>
            <person name="Tonolla M."/>
        </authorList>
    </citation>
    <scope>NUCLEOTIDE SEQUENCE [LARGE SCALE GENOMIC DNA]</scope>
    <source>
        <strain evidence="19 20">Cad16T</strain>
    </source>
</reference>
<evidence type="ECO:0000259" key="16">
    <source>
        <dbReference type="Pfam" id="PF02563"/>
    </source>
</evidence>
<dbReference type="Gene3D" id="3.10.560.10">
    <property type="entry name" value="Outer membrane lipoprotein wza domain like"/>
    <property type="match status" value="6"/>
</dbReference>
<evidence type="ECO:0000256" key="3">
    <source>
        <dbReference type="ARBA" id="ARBA00022448"/>
    </source>
</evidence>
<keyword evidence="3" id="KW-0813">Transport</keyword>
<dbReference type="Pfam" id="PF22461">
    <property type="entry name" value="SLBB_2"/>
    <property type="match status" value="2"/>
</dbReference>
<proteinExistence type="inferred from homology"/>
<evidence type="ECO:0000256" key="10">
    <source>
        <dbReference type="ARBA" id="ARBA00023114"/>
    </source>
</evidence>
<keyword evidence="4" id="KW-1134">Transmembrane beta strand</keyword>
<accession>A0A2K8UGV5</accession>
<keyword evidence="5" id="KW-0762">Sugar transport</keyword>
<dbReference type="InterPro" id="IPR003715">
    <property type="entry name" value="Poly_export_N"/>
</dbReference>
<evidence type="ECO:0000256" key="15">
    <source>
        <dbReference type="SAM" id="MobiDB-lite"/>
    </source>
</evidence>
<dbReference type="Pfam" id="PF02563">
    <property type="entry name" value="Poly_export"/>
    <property type="match status" value="1"/>
</dbReference>
<keyword evidence="6" id="KW-0812">Transmembrane</keyword>
<feature type="domain" description="Soluble ligand binding" evidence="17">
    <location>
        <begin position="412"/>
        <end position="454"/>
    </location>
</feature>
<dbReference type="PANTHER" id="PTHR33619:SF3">
    <property type="entry name" value="POLYSACCHARIDE EXPORT PROTEIN GFCE-RELATED"/>
    <property type="match status" value="1"/>
</dbReference>
<evidence type="ECO:0000313" key="19">
    <source>
        <dbReference type="EMBL" id="AUB84816.1"/>
    </source>
</evidence>